<sequence>MAVWDAWPTTNIGHHQSTTTTTPKLGLCTNGLPVLPGLP</sequence>
<gene>
    <name evidence="2" type="ORF">LEMA_uP108660.1</name>
</gene>
<dbReference type="Proteomes" id="UP000002668">
    <property type="component" value="Genome"/>
</dbReference>
<reference evidence="3" key="1">
    <citation type="journal article" date="2011" name="Nat. Commun.">
        <title>Effector diversification within compartments of the Leptosphaeria maculans genome affected by Repeat-Induced Point mutations.</title>
        <authorList>
            <person name="Rouxel T."/>
            <person name="Grandaubert J."/>
            <person name="Hane J.K."/>
            <person name="Hoede C."/>
            <person name="van de Wouw A.P."/>
            <person name="Couloux A."/>
            <person name="Dominguez V."/>
            <person name="Anthouard V."/>
            <person name="Bally P."/>
            <person name="Bourras S."/>
            <person name="Cozijnsen A.J."/>
            <person name="Ciuffetti L.M."/>
            <person name="Degrave A."/>
            <person name="Dilmaghani A."/>
            <person name="Duret L."/>
            <person name="Fudal I."/>
            <person name="Goodwin S.B."/>
            <person name="Gout L."/>
            <person name="Glaser N."/>
            <person name="Linglin J."/>
            <person name="Kema G.H.J."/>
            <person name="Lapalu N."/>
            <person name="Lawrence C.B."/>
            <person name="May K."/>
            <person name="Meyer M."/>
            <person name="Ollivier B."/>
            <person name="Poulain J."/>
            <person name="Schoch C.L."/>
            <person name="Simon A."/>
            <person name="Spatafora J.W."/>
            <person name="Stachowiak A."/>
            <person name="Turgeon B.G."/>
            <person name="Tyler B.M."/>
            <person name="Vincent D."/>
            <person name="Weissenbach J."/>
            <person name="Amselem J."/>
            <person name="Quesneville H."/>
            <person name="Oliver R.P."/>
            <person name="Wincker P."/>
            <person name="Balesdent M.-H."/>
            <person name="Howlett B.J."/>
        </authorList>
    </citation>
    <scope>NUCLEOTIDE SEQUENCE [LARGE SCALE GENOMIC DNA]</scope>
    <source>
        <strain evidence="3">JN3 / isolate v23.1.3 / race Av1-4-5-6-7-8</strain>
    </source>
</reference>
<dbReference type="EMBL" id="FP929129">
    <property type="protein sequence ID" value="CBX96601.1"/>
    <property type="molecule type" value="Genomic_DNA"/>
</dbReference>
<feature type="compositionally biased region" description="Polar residues" evidence="1">
    <location>
        <begin position="8"/>
        <end position="17"/>
    </location>
</feature>
<dbReference type="VEuPathDB" id="FungiDB:LEMA_uP108660.1"/>
<name>E4ZYS5_LEPMJ</name>
<proteinExistence type="predicted"/>
<evidence type="ECO:0000256" key="1">
    <source>
        <dbReference type="SAM" id="MobiDB-lite"/>
    </source>
</evidence>
<dbReference type="InParanoid" id="E4ZYS5"/>
<protein>
    <submittedName>
        <fullName evidence="2">Predicted protein</fullName>
    </submittedName>
</protein>
<dbReference type="HOGENOM" id="CLU_3320177_0_0_1"/>
<evidence type="ECO:0000313" key="2">
    <source>
        <dbReference type="EMBL" id="CBX96601.1"/>
    </source>
</evidence>
<organism evidence="3">
    <name type="scientific">Leptosphaeria maculans (strain JN3 / isolate v23.1.3 / race Av1-4-5-6-7-8)</name>
    <name type="common">Blackleg fungus</name>
    <name type="synonym">Phoma lingam</name>
    <dbReference type="NCBI Taxonomy" id="985895"/>
    <lineage>
        <taxon>Eukaryota</taxon>
        <taxon>Fungi</taxon>
        <taxon>Dikarya</taxon>
        <taxon>Ascomycota</taxon>
        <taxon>Pezizomycotina</taxon>
        <taxon>Dothideomycetes</taxon>
        <taxon>Pleosporomycetidae</taxon>
        <taxon>Pleosporales</taxon>
        <taxon>Pleosporineae</taxon>
        <taxon>Leptosphaeriaceae</taxon>
        <taxon>Plenodomus</taxon>
        <taxon>Plenodomus lingam/Leptosphaeria maculans species complex</taxon>
    </lineage>
</organism>
<dbReference type="AlphaFoldDB" id="E4ZYS5"/>
<keyword evidence="3" id="KW-1185">Reference proteome</keyword>
<feature type="region of interest" description="Disordered" evidence="1">
    <location>
        <begin position="1"/>
        <end position="24"/>
    </location>
</feature>
<accession>E4ZYS5</accession>
<evidence type="ECO:0000313" key="3">
    <source>
        <dbReference type="Proteomes" id="UP000002668"/>
    </source>
</evidence>